<accession>A0AAD8LK34</accession>
<dbReference type="PANTHER" id="PTHR12953">
    <property type="entry name" value="MEMBRANE PROTEIN CH1 RELATED"/>
    <property type="match status" value="1"/>
</dbReference>
<evidence type="ECO:0000313" key="8">
    <source>
        <dbReference type="Proteomes" id="UP001230268"/>
    </source>
</evidence>
<dbReference type="PANTHER" id="PTHR12953:SF0">
    <property type="entry name" value="SUN DOMAIN-CONTAINING OSSIFICATION FACTOR"/>
    <property type="match status" value="1"/>
</dbReference>
<comment type="caution">
    <text evidence="7">The sequence shown here is derived from an EMBL/GenBank/DDBJ whole genome shotgun (WGS) entry which is preliminary data.</text>
</comment>
<protein>
    <recommendedName>
        <fullName evidence="6">SUN domain-containing protein</fullName>
    </recommendedName>
</protein>
<gene>
    <name evidence="7" type="ORF">BgAZ_304210</name>
</gene>
<comment type="subcellular location">
    <subcellularLocation>
        <location evidence="1">Endomembrane system</location>
    </subcellularLocation>
</comment>
<keyword evidence="4 5" id="KW-0472">Membrane</keyword>
<dbReference type="PROSITE" id="PS51469">
    <property type="entry name" value="SUN"/>
    <property type="match status" value="1"/>
</dbReference>
<evidence type="ECO:0000256" key="5">
    <source>
        <dbReference type="SAM" id="Phobius"/>
    </source>
</evidence>
<dbReference type="AlphaFoldDB" id="A0AAD8LK34"/>
<feature type="domain" description="SUN" evidence="6">
    <location>
        <begin position="51"/>
        <end position="219"/>
    </location>
</feature>
<keyword evidence="8" id="KW-1185">Reference proteome</keyword>
<sequence length="900" mass="104242">MTYMPFAKRNFHLYLLKGLIFTVTFYLCLLHISRSPKNSVTDVVDSDLALSRQELKRLKGKPFDVQAFKLNVDFSSEEEGAKIVAQSKSLLHVKSIQNNDRNSYLLAPCQKTDWFILSLPESIFVKHIAFISYEYYASTYKTIRISASSFYPTDKWNTLAEVETERGQSEIFDISSACDGDGNLDCWAKYIKVELLDFHNFEENYYCSLTSMKVYGSTAVDVLESEISGDNNSFVKDASTLGKVNSELEYITPATDRGMNNITILPKPPDINVDGKYIYNAVKSGEFSSAAINGSSSVAYTDKLYQKTLLQFMTKLASKSYEKGIHRNKYYQLLRFLKKNQCKERSLISVMNANDHIWDHVPISNKHCWRMVLRVKLPECHTWFERLLYYMIKKGFIYSRYNSTHEYFVNHPLLVCERRYGFLGKYSCYSNFYQTSFVTLKSNRKQEGFMPIVHPVLPYRSFYFFFIDGVSRKAVPTSTKVISDAFIVHQFVSGKRLILSDDYVEILEISNRSCTLLMKSALSKNSNRKNILIDMLLKSYANKAKGNNLQVTKDLKFIKFLLSYGVDDVNMFQHDETFPVRTNKRGRAPTGTASHNTEKPFVNVYGTLPRREELANPFKRTQGHKHVLLQLSERVKSLEIFSGQLKMKSQQMNEALDSCLDHLHRFKEINVMPASILRMSKWGDAVQDYTDLVFKSWNMRKIRIIFLHRVPQPFISNHNCIETPISHRFSSCVFFLKGGKGFANGIQKNTCPINKVHLGQVKSGCNSLVMLIHLSIYMRTLKAWKMIDCCRRFGCHCTNCSFYEAPILIWTPHFSNFASNVWSFSFKGKISYFVKICSQYVLGPSFLALRAFMLSVFNIYTISLCFFISQVFWFYRDRANRALIYDIYEKTHRCQRSKTF</sequence>
<feature type="transmembrane region" description="Helical" evidence="5">
    <location>
        <begin position="12"/>
        <end position="32"/>
    </location>
</feature>
<evidence type="ECO:0000313" key="7">
    <source>
        <dbReference type="EMBL" id="KAK1442903.1"/>
    </source>
</evidence>
<feature type="transmembrane region" description="Helical" evidence="5">
    <location>
        <begin position="847"/>
        <end position="875"/>
    </location>
</feature>
<name>A0AAD8LK34_BABGI</name>
<proteinExistence type="predicted"/>
<evidence type="ECO:0000256" key="3">
    <source>
        <dbReference type="ARBA" id="ARBA00022989"/>
    </source>
</evidence>
<dbReference type="GO" id="GO:0012505">
    <property type="term" value="C:endomembrane system"/>
    <property type="evidence" value="ECO:0007669"/>
    <property type="project" value="UniProtKB-SubCell"/>
</dbReference>
<dbReference type="GO" id="GO:0016020">
    <property type="term" value="C:membrane"/>
    <property type="evidence" value="ECO:0007669"/>
    <property type="project" value="InterPro"/>
</dbReference>
<dbReference type="InterPro" id="IPR045120">
    <property type="entry name" value="Suco/Slp1-like"/>
</dbReference>
<evidence type="ECO:0000256" key="1">
    <source>
        <dbReference type="ARBA" id="ARBA00004308"/>
    </source>
</evidence>
<reference evidence="7" key="1">
    <citation type="submission" date="2023-08" db="EMBL/GenBank/DDBJ databases">
        <title>Draft sequence of the Babesia gibsoni genome.</title>
        <authorList>
            <person name="Yamagishi J.Y."/>
            <person name="Xuan X.X."/>
        </authorList>
    </citation>
    <scope>NUCLEOTIDE SEQUENCE</scope>
    <source>
        <strain evidence="7">Azabu</strain>
    </source>
</reference>
<evidence type="ECO:0000259" key="6">
    <source>
        <dbReference type="PROSITE" id="PS51469"/>
    </source>
</evidence>
<dbReference type="GO" id="GO:0005737">
    <property type="term" value="C:cytoplasm"/>
    <property type="evidence" value="ECO:0007669"/>
    <property type="project" value="TreeGrafter"/>
</dbReference>
<keyword evidence="3 5" id="KW-1133">Transmembrane helix</keyword>
<dbReference type="Gene3D" id="2.60.120.260">
    <property type="entry name" value="Galactose-binding domain-like"/>
    <property type="match status" value="1"/>
</dbReference>
<evidence type="ECO:0000256" key="2">
    <source>
        <dbReference type="ARBA" id="ARBA00022692"/>
    </source>
</evidence>
<keyword evidence="2 5" id="KW-0812">Transmembrane</keyword>
<evidence type="ECO:0000256" key="4">
    <source>
        <dbReference type="ARBA" id="ARBA00023136"/>
    </source>
</evidence>
<dbReference type="GO" id="GO:0034975">
    <property type="term" value="P:protein folding in endoplasmic reticulum"/>
    <property type="evidence" value="ECO:0007669"/>
    <property type="project" value="TreeGrafter"/>
</dbReference>
<dbReference type="EMBL" id="JAVEPI010000003">
    <property type="protein sequence ID" value="KAK1442903.1"/>
    <property type="molecule type" value="Genomic_DNA"/>
</dbReference>
<organism evidence="7 8">
    <name type="scientific">Babesia gibsoni</name>
    <dbReference type="NCBI Taxonomy" id="33632"/>
    <lineage>
        <taxon>Eukaryota</taxon>
        <taxon>Sar</taxon>
        <taxon>Alveolata</taxon>
        <taxon>Apicomplexa</taxon>
        <taxon>Aconoidasida</taxon>
        <taxon>Piroplasmida</taxon>
        <taxon>Babesiidae</taxon>
        <taxon>Babesia</taxon>
    </lineage>
</organism>
<dbReference type="Pfam" id="PF07738">
    <property type="entry name" value="Sad1_UNC"/>
    <property type="match status" value="1"/>
</dbReference>
<dbReference type="InterPro" id="IPR012919">
    <property type="entry name" value="SUN_dom"/>
</dbReference>
<dbReference type="Proteomes" id="UP001230268">
    <property type="component" value="Unassembled WGS sequence"/>
</dbReference>